<evidence type="ECO:0008006" key="4">
    <source>
        <dbReference type="Google" id="ProtNLM"/>
    </source>
</evidence>
<keyword evidence="3" id="KW-1185">Reference proteome</keyword>
<feature type="chain" id="PRO_5002523252" description="Secreted protein" evidence="1">
    <location>
        <begin position="22"/>
        <end position="120"/>
    </location>
</feature>
<accession>A0A0F7U510</accession>
<sequence>MIPNFKAQFILLLSAGHVALAANCYGSGNPGLSVADYQETAAGICNGGSSVDYSFGNTGYPNYNPLQIQASYSGSEKAHCWDAFNNIISQCVQNEGKNGGEWDYNYNGDNEKYVLQGIEG</sequence>
<dbReference type="AlphaFoldDB" id="A0A0F7U510"/>
<reference evidence="3" key="1">
    <citation type="journal article" date="2015" name="Genome Announc.">
        <title>Draft genome sequence of the fungus Penicillium brasilianum MG11.</title>
        <authorList>
            <person name="Horn F."/>
            <person name="Linde J."/>
            <person name="Mattern D.J."/>
            <person name="Walther G."/>
            <person name="Guthke R."/>
            <person name="Brakhage A.A."/>
            <person name="Valiante V."/>
        </authorList>
    </citation>
    <scope>NUCLEOTIDE SEQUENCE [LARGE SCALE GENOMIC DNA]</scope>
    <source>
        <strain evidence="3">MG11</strain>
    </source>
</reference>
<dbReference type="Proteomes" id="UP000042958">
    <property type="component" value="Unassembled WGS sequence"/>
</dbReference>
<evidence type="ECO:0000256" key="1">
    <source>
        <dbReference type="SAM" id="SignalP"/>
    </source>
</evidence>
<evidence type="ECO:0000313" key="3">
    <source>
        <dbReference type="Proteomes" id="UP000042958"/>
    </source>
</evidence>
<gene>
    <name evidence="2" type="ORF">PMG11_11355</name>
</gene>
<dbReference type="EMBL" id="CDHK01000027">
    <property type="protein sequence ID" value="CEJ62870.1"/>
    <property type="molecule type" value="Genomic_DNA"/>
</dbReference>
<organism evidence="2 3">
    <name type="scientific">Penicillium brasilianum</name>
    <dbReference type="NCBI Taxonomy" id="104259"/>
    <lineage>
        <taxon>Eukaryota</taxon>
        <taxon>Fungi</taxon>
        <taxon>Dikarya</taxon>
        <taxon>Ascomycota</taxon>
        <taxon>Pezizomycotina</taxon>
        <taxon>Eurotiomycetes</taxon>
        <taxon>Eurotiomycetidae</taxon>
        <taxon>Eurotiales</taxon>
        <taxon>Aspergillaceae</taxon>
        <taxon>Penicillium</taxon>
    </lineage>
</organism>
<evidence type="ECO:0000313" key="2">
    <source>
        <dbReference type="EMBL" id="CEJ62870.1"/>
    </source>
</evidence>
<proteinExistence type="predicted"/>
<protein>
    <recommendedName>
        <fullName evidence="4">Secreted protein</fullName>
    </recommendedName>
</protein>
<dbReference type="OrthoDB" id="4216327at2759"/>
<name>A0A0F7U510_PENBI</name>
<feature type="signal peptide" evidence="1">
    <location>
        <begin position="1"/>
        <end position="21"/>
    </location>
</feature>
<keyword evidence="1" id="KW-0732">Signal</keyword>